<dbReference type="InterPro" id="IPR058921">
    <property type="entry name" value="PAP/OAS1-rel"/>
</dbReference>
<dbReference type="InterPro" id="IPR043519">
    <property type="entry name" value="NT_sf"/>
</dbReference>
<dbReference type="Proteomes" id="UP000290289">
    <property type="component" value="Chromosome 11"/>
</dbReference>
<reference evidence="5 6" key="1">
    <citation type="submission" date="2018-10" db="EMBL/GenBank/DDBJ databases">
        <title>A high-quality apple genome assembly.</title>
        <authorList>
            <person name="Hu J."/>
        </authorList>
    </citation>
    <scope>NUCLEOTIDE SEQUENCE [LARGE SCALE GENOMIC DNA]</scope>
    <source>
        <strain evidence="6">cv. HFTH1</strain>
        <tissue evidence="5">Young leaf</tissue>
    </source>
</reference>
<keyword evidence="1" id="KW-0040">ANK repeat</keyword>
<organism evidence="5 6">
    <name type="scientific">Malus domestica</name>
    <name type="common">Apple</name>
    <name type="synonym">Pyrus malus</name>
    <dbReference type="NCBI Taxonomy" id="3750"/>
    <lineage>
        <taxon>Eukaryota</taxon>
        <taxon>Viridiplantae</taxon>
        <taxon>Streptophyta</taxon>
        <taxon>Embryophyta</taxon>
        <taxon>Tracheophyta</taxon>
        <taxon>Spermatophyta</taxon>
        <taxon>Magnoliopsida</taxon>
        <taxon>eudicotyledons</taxon>
        <taxon>Gunneridae</taxon>
        <taxon>Pentapetalae</taxon>
        <taxon>rosids</taxon>
        <taxon>fabids</taxon>
        <taxon>Rosales</taxon>
        <taxon>Rosaceae</taxon>
        <taxon>Amygdaloideae</taxon>
        <taxon>Maleae</taxon>
        <taxon>Malus</taxon>
    </lineage>
</organism>
<feature type="domain" description="Poly(A) RNA polymerase mitochondrial-like central palm" evidence="3">
    <location>
        <begin position="51"/>
        <end position="178"/>
    </location>
</feature>
<dbReference type="PANTHER" id="PTHR45979:SF31">
    <property type="entry name" value="POLYMERASE NUCLEOTIDYL TRANSFERASE DOMAIN-CONTAINING PROTEIN"/>
    <property type="match status" value="1"/>
</dbReference>
<dbReference type="EMBL" id="RDQH01000337">
    <property type="protein sequence ID" value="RXH84985.1"/>
    <property type="molecule type" value="Genomic_DNA"/>
</dbReference>
<feature type="domain" description="PAP/OAS1 substrate-binding-related" evidence="4">
    <location>
        <begin position="184"/>
        <end position="376"/>
    </location>
</feature>
<comment type="caution">
    <text evidence="5">The sequence shown here is derived from an EMBL/GenBank/DDBJ whole genome shotgun (WGS) entry which is preliminary data.</text>
</comment>
<evidence type="ECO:0000313" key="6">
    <source>
        <dbReference type="Proteomes" id="UP000290289"/>
    </source>
</evidence>
<feature type="repeat" description="ANK" evidence="1">
    <location>
        <begin position="382"/>
        <end position="414"/>
    </location>
</feature>
<sequence>MARLLCSALPNNVVFRKDRPCPSPPSPSLPTTNPDPSVIATESWAGAEEATQEIVPKIQPTLAAHQTRKEVIQYVQNLITCNVGCQVFPYGSVPLKTYLPDGDIDMTVFGSANIDEVFATDVYAIMKGEENNEASPFHVKDVHYIDAEVKLVKCIIQNIVVDISSNQLGGFSTLHFLEQVDNYIGKNHLFKRSIILAKAWCYYESRILGAHHGLISTYALETLILYVFHFFHSSLDGPLAVLYRFLDYFSKFDWENYCISLNGPVCKSSLPDIVVEAPENGRDDLLLSEEFIRNCVEIFSVPSKGHETNLRAFPLKHLNIIDPLKQNNNLGRSVSRSNFYRICSAFKYGARKLSWILSLPGECIADELPKFFANTLDRRGSNGQTNVHNNALSGGSEALNILLELGGDFDSHGMNLQYGPFFPGSATSPPLLPSPPLSPQPWKENPWGGTSEALQFHQHINSQTNINGVDWGVHAYQANDSIISVAAFRGEKRKPRGTGTYIPNASFSEDYSPGFHNLMVICLQSFQCYRPFKDRLPGRGRKQAPGTCFRFQRHAFGYGFTVAPQESISPKECSRELSEVEYPILGHGNSATLDYHQPHMPLWKSFHGNSFSNLPAKLESRSSSPQLWEEAPMPELDHQAEFFGADEERIEEQSNLLKNEDQAFHLKNEDDFPPLNSRVPLKEGLCVGQ</sequence>
<evidence type="ECO:0000259" key="3">
    <source>
        <dbReference type="Pfam" id="PF22600"/>
    </source>
</evidence>
<dbReference type="AlphaFoldDB" id="A0A498IS50"/>
<dbReference type="STRING" id="3750.A0A498IS50"/>
<accession>A0A498IS50</accession>
<gene>
    <name evidence="5" type="ORF">DVH24_041753</name>
</gene>
<dbReference type="SUPFAM" id="SSF81631">
    <property type="entry name" value="PAP/OAS1 substrate-binding domain"/>
    <property type="match status" value="1"/>
</dbReference>
<dbReference type="PANTHER" id="PTHR45979">
    <property type="entry name" value="PAP/OAS1 SUBSTRATE-BINDING DOMAIN SUPERFAMILY"/>
    <property type="match status" value="1"/>
</dbReference>
<dbReference type="SUPFAM" id="SSF81301">
    <property type="entry name" value="Nucleotidyltransferase"/>
    <property type="match status" value="1"/>
</dbReference>
<dbReference type="Gene3D" id="3.30.460.10">
    <property type="entry name" value="Beta Polymerase, domain 2"/>
    <property type="match status" value="1"/>
</dbReference>
<proteinExistence type="predicted"/>
<dbReference type="InterPro" id="IPR058920">
    <property type="entry name" value="PAP-OAS1-bd-rel"/>
</dbReference>
<dbReference type="Pfam" id="PF26180">
    <property type="entry name" value="PAP-OAS1"/>
    <property type="match status" value="1"/>
</dbReference>
<evidence type="ECO:0000256" key="1">
    <source>
        <dbReference type="PROSITE-ProRule" id="PRU00023"/>
    </source>
</evidence>
<feature type="region of interest" description="Disordered" evidence="2">
    <location>
        <begin position="667"/>
        <end position="689"/>
    </location>
</feature>
<dbReference type="InterPro" id="IPR054708">
    <property type="entry name" value="MTPAP-like_central"/>
</dbReference>
<evidence type="ECO:0000259" key="4">
    <source>
        <dbReference type="Pfam" id="PF26180"/>
    </source>
</evidence>
<dbReference type="Gene3D" id="1.10.1410.10">
    <property type="match status" value="1"/>
</dbReference>
<protein>
    <submittedName>
        <fullName evidence="5">Uncharacterized protein</fullName>
    </submittedName>
</protein>
<name>A0A498IS50_MALDO</name>
<keyword evidence="6" id="KW-1185">Reference proteome</keyword>
<dbReference type="InterPro" id="IPR002110">
    <property type="entry name" value="Ankyrin_rpt"/>
</dbReference>
<dbReference type="Pfam" id="PF22600">
    <property type="entry name" value="MTPAP-like_central"/>
    <property type="match status" value="1"/>
</dbReference>
<evidence type="ECO:0000313" key="5">
    <source>
        <dbReference type="EMBL" id="RXH84985.1"/>
    </source>
</evidence>
<evidence type="ECO:0000256" key="2">
    <source>
        <dbReference type="SAM" id="MobiDB-lite"/>
    </source>
</evidence>
<dbReference type="CDD" id="cd05402">
    <property type="entry name" value="NT_PAP_TUTase"/>
    <property type="match status" value="1"/>
</dbReference>
<dbReference type="PROSITE" id="PS50088">
    <property type="entry name" value="ANK_REPEAT"/>
    <property type="match status" value="1"/>
</dbReference>